<dbReference type="InterPro" id="IPR050553">
    <property type="entry name" value="Thioredoxin_ResA/DsbE_sf"/>
</dbReference>
<reference evidence="2 3" key="1">
    <citation type="submission" date="2019-03" db="EMBL/GenBank/DDBJ databases">
        <title>Genomic Encyclopedia of Type Strains, Phase IV (KMG-IV): sequencing the most valuable type-strain genomes for metagenomic binning, comparative biology and taxonomic classification.</title>
        <authorList>
            <person name="Goeker M."/>
        </authorList>
    </citation>
    <scope>NUCLEOTIDE SEQUENCE [LARGE SCALE GENOMIC DNA]</scope>
    <source>
        <strain evidence="2 3">DSM 16326</strain>
    </source>
</reference>
<dbReference type="EMBL" id="SOQX01000004">
    <property type="protein sequence ID" value="TDY00976.1"/>
    <property type="molecule type" value="Genomic_DNA"/>
</dbReference>
<dbReference type="SUPFAM" id="SSF52833">
    <property type="entry name" value="Thioredoxin-like"/>
    <property type="match status" value="1"/>
</dbReference>
<feature type="domain" description="Thioredoxin" evidence="1">
    <location>
        <begin position="18"/>
        <end position="166"/>
    </location>
</feature>
<dbReference type="GO" id="GO:0016491">
    <property type="term" value="F:oxidoreductase activity"/>
    <property type="evidence" value="ECO:0007669"/>
    <property type="project" value="InterPro"/>
</dbReference>
<comment type="caution">
    <text evidence="2">The sequence shown here is derived from an EMBL/GenBank/DDBJ whole genome shotgun (WGS) entry which is preliminary data.</text>
</comment>
<dbReference type="AlphaFoldDB" id="A0A4R8IJR3"/>
<evidence type="ECO:0000259" key="1">
    <source>
        <dbReference type="PROSITE" id="PS51352"/>
    </source>
</evidence>
<name>A0A4R8IJR3_9GAMM</name>
<protein>
    <submittedName>
        <fullName evidence="2">AhpC/TSA family protein</fullName>
    </submittedName>
</protein>
<sequence>MLLRVTDLWRLLVLCLAFVPALVVAESPFKDMSGETRTVEEFTGEGKWTVVMIWASDCHVCNREIHNYVDFHFVHADKDARVLGISIDGWAGKDDAADFIERHKVDFPNLIGNVDAVADWFMRQSGARWAGTPTFLLYNPEGELKAQQVGAVPVDLIEEFISDPARSAAAAD</sequence>
<dbReference type="Gene3D" id="3.40.30.10">
    <property type="entry name" value="Glutaredoxin"/>
    <property type="match status" value="1"/>
</dbReference>
<dbReference type="PANTHER" id="PTHR42852:SF18">
    <property type="entry name" value="CHROMOSOME UNDETERMINED SCAFFOLD_47, WHOLE GENOME SHOTGUN SEQUENCE"/>
    <property type="match status" value="1"/>
</dbReference>
<proteinExistence type="predicted"/>
<organism evidence="2 3">
    <name type="scientific">Thiohalophilus thiocyanatoxydans</name>
    <dbReference type="NCBI Taxonomy" id="381308"/>
    <lineage>
        <taxon>Bacteria</taxon>
        <taxon>Pseudomonadati</taxon>
        <taxon>Pseudomonadota</taxon>
        <taxon>Gammaproteobacteria</taxon>
        <taxon>Thiohalomonadales</taxon>
        <taxon>Thiohalophilaceae</taxon>
        <taxon>Thiohalophilus</taxon>
    </lineage>
</organism>
<dbReference type="PROSITE" id="PS51352">
    <property type="entry name" value="THIOREDOXIN_2"/>
    <property type="match status" value="1"/>
</dbReference>
<accession>A0A4R8IJR3</accession>
<dbReference type="Pfam" id="PF00578">
    <property type="entry name" value="AhpC-TSA"/>
    <property type="match status" value="1"/>
</dbReference>
<dbReference type="RefSeq" id="WP_134083502.1">
    <property type="nucleotide sequence ID" value="NZ_SOQX01000004.1"/>
</dbReference>
<dbReference type="InterPro" id="IPR036249">
    <property type="entry name" value="Thioredoxin-like_sf"/>
</dbReference>
<dbReference type="OrthoDB" id="9799347at2"/>
<evidence type="ECO:0000313" key="2">
    <source>
        <dbReference type="EMBL" id="TDY00976.1"/>
    </source>
</evidence>
<dbReference type="Proteomes" id="UP000294914">
    <property type="component" value="Unassembled WGS sequence"/>
</dbReference>
<dbReference type="CDD" id="cd02966">
    <property type="entry name" value="TlpA_like_family"/>
    <property type="match status" value="1"/>
</dbReference>
<gene>
    <name evidence="2" type="ORF">EDC23_1722</name>
</gene>
<dbReference type="PANTHER" id="PTHR42852">
    <property type="entry name" value="THIOL:DISULFIDE INTERCHANGE PROTEIN DSBE"/>
    <property type="match status" value="1"/>
</dbReference>
<dbReference type="InterPro" id="IPR013766">
    <property type="entry name" value="Thioredoxin_domain"/>
</dbReference>
<dbReference type="GO" id="GO:0016209">
    <property type="term" value="F:antioxidant activity"/>
    <property type="evidence" value="ECO:0007669"/>
    <property type="project" value="InterPro"/>
</dbReference>
<keyword evidence="3" id="KW-1185">Reference proteome</keyword>
<dbReference type="InterPro" id="IPR000866">
    <property type="entry name" value="AhpC/TSA"/>
</dbReference>
<evidence type="ECO:0000313" key="3">
    <source>
        <dbReference type="Proteomes" id="UP000294914"/>
    </source>
</evidence>